<dbReference type="AlphaFoldDB" id="A0A378VM09"/>
<evidence type="ECO:0000313" key="1">
    <source>
        <dbReference type="EMBL" id="SUA17120.1"/>
    </source>
</evidence>
<gene>
    <name evidence="1" type="ORF">NCTC10616_00782</name>
</gene>
<accession>A0A378VM09</accession>
<organism evidence="1 2">
    <name type="scientific">Neisseria lactamica</name>
    <dbReference type="NCBI Taxonomy" id="486"/>
    <lineage>
        <taxon>Bacteria</taxon>
        <taxon>Pseudomonadati</taxon>
        <taxon>Pseudomonadota</taxon>
        <taxon>Betaproteobacteria</taxon>
        <taxon>Neisseriales</taxon>
        <taxon>Neisseriaceae</taxon>
        <taxon>Neisseria</taxon>
    </lineage>
</organism>
<dbReference type="EMBL" id="UGRO01000002">
    <property type="protein sequence ID" value="SUA17120.1"/>
    <property type="molecule type" value="Genomic_DNA"/>
</dbReference>
<name>A0A378VM09_NEILA</name>
<sequence>MKCRLNRFQTAFLQTGKMTAAGFFIFPIEV</sequence>
<evidence type="ECO:0000313" key="2">
    <source>
        <dbReference type="Proteomes" id="UP000254193"/>
    </source>
</evidence>
<keyword evidence="2" id="KW-1185">Reference proteome</keyword>
<reference evidence="1 2" key="1">
    <citation type="submission" date="2018-06" db="EMBL/GenBank/DDBJ databases">
        <authorList>
            <consortium name="Pathogen Informatics"/>
            <person name="Doyle S."/>
        </authorList>
    </citation>
    <scope>NUCLEOTIDE SEQUENCE [LARGE SCALE GENOMIC DNA]</scope>
    <source>
        <strain evidence="1 2">NCTC10616</strain>
    </source>
</reference>
<dbReference type="Proteomes" id="UP000254193">
    <property type="component" value="Unassembled WGS sequence"/>
</dbReference>
<proteinExistence type="predicted"/>
<protein>
    <submittedName>
        <fullName evidence="1">Uncharacterized protein</fullName>
    </submittedName>
</protein>